<name>A0A183TJM5_SCHSO</name>
<keyword evidence="3" id="KW-1185">Reference proteome</keyword>
<evidence type="ECO:0000313" key="2">
    <source>
        <dbReference type="EMBL" id="VDM03059.1"/>
    </source>
</evidence>
<sequence length="83" mass="9267">MADSRRQMQQKCLLSLLLGMGCFSNGTGKSTVLDLPFNSDLHADLPPRIEPFGQTPSKRGCPYLQWSFSDTVRSADYVDILSR</sequence>
<proteinExistence type="predicted"/>
<feature type="signal peptide" evidence="1">
    <location>
        <begin position="1"/>
        <end position="28"/>
    </location>
</feature>
<reference evidence="4" key="1">
    <citation type="submission" date="2016-06" db="UniProtKB">
        <authorList>
            <consortium name="WormBaseParasite"/>
        </authorList>
    </citation>
    <scope>IDENTIFICATION</scope>
</reference>
<evidence type="ECO:0000256" key="1">
    <source>
        <dbReference type="SAM" id="SignalP"/>
    </source>
</evidence>
<accession>A0A183TJM5</accession>
<dbReference type="AlphaFoldDB" id="A0A183TJM5"/>
<protein>
    <submittedName>
        <fullName evidence="2 4">Uncharacterized protein</fullName>
    </submittedName>
</protein>
<dbReference type="WBParaSite" id="SSLN_0001730801-mRNA-1">
    <property type="protein sequence ID" value="SSLN_0001730801-mRNA-1"/>
    <property type="gene ID" value="SSLN_0001730801"/>
</dbReference>
<gene>
    <name evidence="2" type="ORF">SSLN_LOCUS16673</name>
</gene>
<reference evidence="2 3" key="2">
    <citation type="submission" date="2018-11" db="EMBL/GenBank/DDBJ databases">
        <authorList>
            <consortium name="Pathogen Informatics"/>
        </authorList>
    </citation>
    <scope>NUCLEOTIDE SEQUENCE [LARGE SCALE GENOMIC DNA]</scope>
    <source>
        <strain evidence="2 3">NST_G2</strain>
    </source>
</reference>
<dbReference type="EMBL" id="UYSU01041386">
    <property type="protein sequence ID" value="VDM03059.1"/>
    <property type="molecule type" value="Genomic_DNA"/>
</dbReference>
<evidence type="ECO:0000313" key="4">
    <source>
        <dbReference type="WBParaSite" id="SSLN_0001730801-mRNA-1"/>
    </source>
</evidence>
<feature type="chain" id="PRO_5043141551" evidence="1">
    <location>
        <begin position="29"/>
        <end position="83"/>
    </location>
</feature>
<keyword evidence="1" id="KW-0732">Signal</keyword>
<dbReference type="PROSITE" id="PS51257">
    <property type="entry name" value="PROKAR_LIPOPROTEIN"/>
    <property type="match status" value="1"/>
</dbReference>
<organism evidence="4">
    <name type="scientific">Schistocephalus solidus</name>
    <name type="common">Tapeworm</name>
    <dbReference type="NCBI Taxonomy" id="70667"/>
    <lineage>
        <taxon>Eukaryota</taxon>
        <taxon>Metazoa</taxon>
        <taxon>Spiralia</taxon>
        <taxon>Lophotrochozoa</taxon>
        <taxon>Platyhelminthes</taxon>
        <taxon>Cestoda</taxon>
        <taxon>Eucestoda</taxon>
        <taxon>Diphyllobothriidea</taxon>
        <taxon>Diphyllobothriidae</taxon>
        <taxon>Schistocephalus</taxon>
    </lineage>
</organism>
<dbReference type="Proteomes" id="UP000275846">
    <property type="component" value="Unassembled WGS sequence"/>
</dbReference>
<evidence type="ECO:0000313" key="3">
    <source>
        <dbReference type="Proteomes" id="UP000275846"/>
    </source>
</evidence>